<dbReference type="PANTHER" id="PTHR24321:SF8">
    <property type="entry name" value="ESTRADIOL 17-BETA-DEHYDROGENASE 8-RELATED"/>
    <property type="match status" value="1"/>
</dbReference>
<keyword evidence="3" id="KW-0560">Oxidoreductase</keyword>
<dbReference type="SUPFAM" id="SSF51735">
    <property type="entry name" value="NAD(P)-binding Rossmann-fold domains"/>
    <property type="match status" value="1"/>
</dbReference>
<dbReference type="FunFam" id="3.40.50.720:FF:000084">
    <property type="entry name" value="Short-chain dehydrogenase reductase"/>
    <property type="match status" value="1"/>
</dbReference>
<dbReference type="Proteomes" id="UP000462212">
    <property type="component" value="Unassembled WGS sequence"/>
</dbReference>
<dbReference type="PANTHER" id="PTHR24321">
    <property type="entry name" value="DEHYDROGENASES, SHORT CHAIN"/>
    <property type="match status" value="1"/>
</dbReference>
<evidence type="ECO:0000256" key="3">
    <source>
        <dbReference type="ARBA" id="ARBA00023002"/>
    </source>
</evidence>
<sequence length="254" mass="26644">MSILKDKVICVTGAASGIGLATAKVLFTQGAKLSLLDLRKESLETAISEILGDSTERDRIIFTAVDIRLSEQVDAWVAKTVKHFGCLDGAANVAGAIGKHYGVHDITELSNEEWDFTQGTNLTGTFYCLRAQLKAIKDGGSVVNTSSVTGLEGHGKNGAYSASKHGVIGLTKSAAKEVGSRGIRVSSIAPGVINTPMIASFGAVASGKLDVFQRVPLARVCEPEEVGNLFAFLLSDASKYITGSTYRIDGGMCG</sequence>
<dbReference type="InterPro" id="IPR036291">
    <property type="entry name" value="NAD(P)-bd_dom_sf"/>
</dbReference>
<dbReference type="InterPro" id="IPR020904">
    <property type="entry name" value="Sc_DH/Rdtase_CS"/>
</dbReference>
<dbReference type="PRINTS" id="PR00081">
    <property type="entry name" value="GDHRDH"/>
</dbReference>
<evidence type="ECO:0000313" key="4">
    <source>
        <dbReference type="EMBL" id="TVY33492.1"/>
    </source>
</evidence>
<dbReference type="OrthoDB" id="1669814at2759"/>
<protein>
    <submittedName>
        <fullName evidence="4">Levodione reductase</fullName>
    </submittedName>
</protein>
<dbReference type="GO" id="GO:0016491">
    <property type="term" value="F:oxidoreductase activity"/>
    <property type="evidence" value="ECO:0007669"/>
    <property type="project" value="UniProtKB-KW"/>
</dbReference>
<dbReference type="GO" id="GO:0009688">
    <property type="term" value="P:abscisic acid biosynthetic process"/>
    <property type="evidence" value="ECO:0007669"/>
    <property type="project" value="UniProtKB-ARBA"/>
</dbReference>
<reference evidence="4 5" key="1">
    <citation type="submission" date="2018-05" db="EMBL/GenBank/DDBJ databases">
        <title>Genome sequencing and assembly of the regulated plant pathogen Lachnellula willkommii and related sister species for the development of diagnostic species identification markers.</title>
        <authorList>
            <person name="Giroux E."/>
            <person name="Bilodeau G."/>
        </authorList>
    </citation>
    <scope>NUCLEOTIDE SEQUENCE [LARGE SCALE GENOMIC DNA]</scope>
    <source>
        <strain evidence="4 5">CBS 197.66</strain>
    </source>
</reference>
<evidence type="ECO:0000256" key="1">
    <source>
        <dbReference type="ARBA" id="ARBA00006484"/>
    </source>
</evidence>
<gene>
    <name evidence="4" type="primary">lvr_2</name>
    <name evidence="4" type="ORF">LSUB1_G006982</name>
</gene>
<name>A0A8H8U7N5_9HELO</name>
<proteinExistence type="inferred from homology"/>
<keyword evidence="5" id="KW-1185">Reference proteome</keyword>
<dbReference type="InterPro" id="IPR002347">
    <property type="entry name" value="SDR_fam"/>
</dbReference>
<comment type="caution">
    <text evidence="4">The sequence shown here is derived from an EMBL/GenBank/DDBJ whole genome shotgun (WGS) entry which is preliminary data.</text>
</comment>
<evidence type="ECO:0000313" key="5">
    <source>
        <dbReference type="Proteomes" id="UP000462212"/>
    </source>
</evidence>
<accession>A0A8H8U7N5</accession>
<organism evidence="4 5">
    <name type="scientific">Lachnellula subtilissima</name>
    <dbReference type="NCBI Taxonomy" id="602034"/>
    <lineage>
        <taxon>Eukaryota</taxon>
        <taxon>Fungi</taxon>
        <taxon>Dikarya</taxon>
        <taxon>Ascomycota</taxon>
        <taxon>Pezizomycotina</taxon>
        <taxon>Leotiomycetes</taxon>
        <taxon>Helotiales</taxon>
        <taxon>Lachnaceae</taxon>
        <taxon>Lachnellula</taxon>
    </lineage>
</organism>
<evidence type="ECO:0000256" key="2">
    <source>
        <dbReference type="ARBA" id="ARBA00022857"/>
    </source>
</evidence>
<dbReference type="CDD" id="cd05233">
    <property type="entry name" value="SDR_c"/>
    <property type="match status" value="1"/>
</dbReference>
<dbReference type="Pfam" id="PF13561">
    <property type="entry name" value="adh_short_C2"/>
    <property type="match status" value="1"/>
</dbReference>
<keyword evidence="2" id="KW-0521">NADP</keyword>
<dbReference type="PRINTS" id="PR00080">
    <property type="entry name" value="SDRFAMILY"/>
</dbReference>
<dbReference type="AlphaFoldDB" id="A0A8H8U7N5"/>
<dbReference type="PROSITE" id="PS00061">
    <property type="entry name" value="ADH_SHORT"/>
    <property type="match status" value="1"/>
</dbReference>
<dbReference type="Gene3D" id="3.40.50.720">
    <property type="entry name" value="NAD(P)-binding Rossmann-like Domain"/>
    <property type="match status" value="1"/>
</dbReference>
<comment type="similarity">
    <text evidence="1">Belongs to the short-chain dehydrogenases/reductases (SDR) family.</text>
</comment>
<dbReference type="EMBL" id="QGMJ01000792">
    <property type="protein sequence ID" value="TVY33492.1"/>
    <property type="molecule type" value="Genomic_DNA"/>
</dbReference>